<keyword evidence="3" id="KW-1185">Reference proteome</keyword>
<feature type="chain" id="PRO_5004029178" evidence="1">
    <location>
        <begin position="24"/>
        <end position="88"/>
    </location>
</feature>
<evidence type="ECO:0000256" key="1">
    <source>
        <dbReference type="SAM" id="SignalP"/>
    </source>
</evidence>
<accession>M2X3G6</accession>
<organism evidence="2 3">
    <name type="scientific">Galdieria sulphuraria</name>
    <name type="common">Red alga</name>
    <dbReference type="NCBI Taxonomy" id="130081"/>
    <lineage>
        <taxon>Eukaryota</taxon>
        <taxon>Rhodophyta</taxon>
        <taxon>Bangiophyceae</taxon>
        <taxon>Galdieriales</taxon>
        <taxon>Galdieriaceae</taxon>
        <taxon>Galdieria</taxon>
    </lineage>
</organism>
<protein>
    <submittedName>
        <fullName evidence="2">Uncharacterized protein</fullName>
    </submittedName>
</protein>
<dbReference type="AlphaFoldDB" id="M2X3G6"/>
<proteinExistence type="predicted"/>
<dbReference type="Proteomes" id="UP000030680">
    <property type="component" value="Unassembled WGS sequence"/>
</dbReference>
<dbReference type="KEGG" id="gsl:Gasu_17070"/>
<reference evidence="3" key="1">
    <citation type="journal article" date="2013" name="Science">
        <title>Gene transfer from bacteria and archaea facilitated evolution of an extremophilic eukaryote.</title>
        <authorList>
            <person name="Schonknecht G."/>
            <person name="Chen W.H."/>
            <person name="Ternes C.M."/>
            <person name="Barbier G.G."/>
            <person name="Shrestha R.P."/>
            <person name="Stanke M."/>
            <person name="Brautigam A."/>
            <person name="Baker B.J."/>
            <person name="Banfield J.F."/>
            <person name="Garavito R.M."/>
            <person name="Carr K."/>
            <person name="Wilkerson C."/>
            <person name="Rensing S.A."/>
            <person name="Gagneul D."/>
            <person name="Dickenson N.E."/>
            <person name="Oesterhelt C."/>
            <person name="Lercher M.J."/>
            <person name="Weber A.P."/>
        </authorList>
    </citation>
    <scope>NUCLEOTIDE SEQUENCE [LARGE SCALE GENOMIC DNA]</scope>
    <source>
        <strain evidence="3">074W</strain>
    </source>
</reference>
<evidence type="ECO:0000313" key="3">
    <source>
        <dbReference type="Proteomes" id="UP000030680"/>
    </source>
</evidence>
<dbReference type="Gramene" id="EME30940">
    <property type="protein sequence ID" value="EME30940"/>
    <property type="gene ID" value="Gasu_17070"/>
</dbReference>
<keyword evidence="1" id="KW-0732">Signal</keyword>
<evidence type="ECO:0000313" key="2">
    <source>
        <dbReference type="EMBL" id="EME30940.1"/>
    </source>
</evidence>
<name>M2X3G6_GALSU</name>
<feature type="signal peptide" evidence="1">
    <location>
        <begin position="1"/>
        <end position="23"/>
    </location>
</feature>
<gene>
    <name evidence="2" type="ORF">Gasu_17070</name>
</gene>
<dbReference type="GeneID" id="17089634"/>
<sequence>MGDVYCILAALASAMFIVRLSSAAQKYSAALLNVCSLWTVTLFSLVWFGVEHISDLSFIREQQWKLAIGFKPLRKGMLLQKKPQWSML</sequence>
<dbReference type="RefSeq" id="XP_005707460.1">
    <property type="nucleotide sequence ID" value="XM_005707403.1"/>
</dbReference>
<dbReference type="OrthoDB" id="2017960at2759"/>
<dbReference type="EMBL" id="KB454495">
    <property type="protein sequence ID" value="EME30940.1"/>
    <property type="molecule type" value="Genomic_DNA"/>
</dbReference>